<reference evidence="2 3" key="1">
    <citation type="journal article" date="2012" name="PLoS ONE">
        <title>Genome sequence and transcriptome analysis of the radioresistant bacterium Deinococcus gobiensis: insights into the extreme environmental adaptations.</title>
        <authorList>
            <person name="Yuan M."/>
            <person name="Chen M."/>
            <person name="Zhang W."/>
            <person name="Lu W."/>
            <person name="Wang J."/>
            <person name="Yang M."/>
            <person name="Zhao P."/>
            <person name="Tang R."/>
            <person name="Li X."/>
            <person name="Hao Y."/>
            <person name="Zhou Z."/>
            <person name="Zhan Y."/>
            <person name="Yu H."/>
            <person name="Teng C."/>
            <person name="Yan Y."/>
            <person name="Ping S."/>
            <person name="Wang Y."/>
            <person name="Lin M."/>
        </authorList>
    </citation>
    <scope>NUCLEOTIDE SEQUENCE [LARGE SCALE GENOMIC DNA]</scope>
    <source>
        <strain evidence="3">DSM 21396 / JCM 16679 / CGMCC 1.7299 / I-0</strain>
        <plasmid evidence="2">P2</plasmid>
    </source>
</reference>
<sequence length="167" mass="17697">MPDTIRTRNRVCVLADREFEAAAFLVEVDRGGNAREFLVGAVGTAHERDRRIRGPSVAGASPRLGILALSRGGLQQSGGGGPAGTGPRPSGGRRAPDAHRWDHAAGGAAGTDVETATVGLVHGGRVLGDGWRDQVHAQSDSGPGQRRVRQAWPRKQFRRRSRPGSSR</sequence>
<geneLocation type="plasmid" evidence="2 3">
    <name>P2</name>
</geneLocation>
<dbReference type="EMBL" id="CP002193">
    <property type="protein sequence ID" value="AFD27593.1"/>
    <property type="molecule type" value="Genomic_DNA"/>
</dbReference>
<dbReference type="AlphaFoldDB" id="H8H246"/>
<dbReference type="KEGG" id="dgo:DGo_PB0324"/>
<keyword evidence="2" id="KW-0614">Plasmid</keyword>
<protein>
    <submittedName>
        <fullName evidence="2">Transposase IS-4</fullName>
    </submittedName>
</protein>
<feature type="compositionally biased region" description="Gly residues" evidence="1">
    <location>
        <begin position="75"/>
        <end position="84"/>
    </location>
</feature>
<feature type="region of interest" description="Disordered" evidence="1">
    <location>
        <begin position="131"/>
        <end position="167"/>
    </location>
</feature>
<name>H8H246_DEIGI</name>
<keyword evidence="3" id="KW-1185">Reference proteome</keyword>
<accession>H8H246</accession>
<dbReference type="HOGENOM" id="CLU_1591812_0_0_0"/>
<feature type="region of interest" description="Disordered" evidence="1">
    <location>
        <begin position="70"/>
        <end position="113"/>
    </location>
</feature>
<evidence type="ECO:0000256" key="1">
    <source>
        <dbReference type="SAM" id="MobiDB-lite"/>
    </source>
</evidence>
<organism evidence="2 3">
    <name type="scientific">Deinococcus gobiensis (strain DSM 21396 / JCM 16679 / CGMCC 1.7299 / I-0)</name>
    <dbReference type="NCBI Taxonomy" id="745776"/>
    <lineage>
        <taxon>Bacteria</taxon>
        <taxon>Thermotogati</taxon>
        <taxon>Deinococcota</taxon>
        <taxon>Deinococci</taxon>
        <taxon>Deinococcales</taxon>
        <taxon>Deinococcaceae</taxon>
        <taxon>Deinococcus</taxon>
    </lineage>
</organism>
<proteinExistence type="predicted"/>
<gene>
    <name evidence="2" type="ordered locus">DGo_PB0324</name>
</gene>
<feature type="compositionally biased region" description="Basic and acidic residues" evidence="1">
    <location>
        <begin position="94"/>
        <end position="103"/>
    </location>
</feature>
<feature type="compositionally biased region" description="Basic residues" evidence="1">
    <location>
        <begin position="155"/>
        <end position="167"/>
    </location>
</feature>
<dbReference type="Proteomes" id="UP000007575">
    <property type="component" value="Plasmid P2"/>
</dbReference>
<evidence type="ECO:0000313" key="3">
    <source>
        <dbReference type="Proteomes" id="UP000007575"/>
    </source>
</evidence>
<evidence type="ECO:0000313" key="2">
    <source>
        <dbReference type="EMBL" id="AFD27593.1"/>
    </source>
</evidence>